<evidence type="ECO:0000256" key="7">
    <source>
        <dbReference type="SAM" id="Phobius"/>
    </source>
</evidence>
<evidence type="ECO:0000256" key="5">
    <source>
        <dbReference type="ARBA" id="ARBA00023004"/>
    </source>
</evidence>
<reference evidence="11" key="4">
    <citation type="submission" date="2018-10" db="EMBL/GenBank/DDBJ databases">
        <authorList>
            <person name="Hovde B."/>
            <person name="Zhang X."/>
        </authorList>
    </citation>
    <scope>NUCLEOTIDE SEQUENCE [LARGE SCALE GENOMIC DNA]</scope>
    <source>
        <strain evidence="11">UTEX 25</strain>
    </source>
</reference>
<dbReference type="PANTHER" id="PTHR31356:SF36">
    <property type="entry name" value="L-ASCORBATE PEROXIDASE 3"/>
    <property type="match status" value="1"/>
</dbReference>
<sequence>MSKAGPSPVVDVAKARLDLESGVNQHGPTLLRLALHDALTWDDSSRGGGANASIAVPLELARPGNGGLQPGLIVVEDLMALHPGLSMADAIQLAGAVAVEALGGPHIPIRLGRRDIRVPPPSARLPTYDTCSSLGPGALLASFQRMGLSVRQGVALCGAHPFGRFWSSPKVWEELYPSLEALTPESPAGGSPRRSVAPQPPPTFDVEIYRDILEGRDPLSIFLLGDPSARAAMEAFLVNPDLWLVEYAKAFLEVSEAPLGPRASLLTAWGRAGGKEVGAALGVAACVAALTVHLWRRRRARRVLL</sequence>
<keyword evidence="1 10" id="KW-0575">Peroxidase</keyword>
<dbReference type="Proteomes" id="UP000028924">
    <property type="component" value="Unassembled WGS sequence"/>
</dbReference>
<dbReference type="InterPro" id="IPR002016">
    <property type="entry name" value="Haem_peroxidase"/>
</dbReference>
<evidence type="ECO:0000313" key="13">
    <source>
        <dbReference type="Proteomes" id="UP000279271"/>
    </source>
</evidence>
<dbReference type="Pfam" id="PF00141">
    <property type="entry name" value="peroxidase"/>
    <property type="match status" value="1"/>
</dbReference>
<dbReference type="Proteomes" id="UP000279271">
    <property type="component" value="Unassembled WGS sequence"/>
</dbReference>
<dbReference type="RefSeq" id="XP_011402003.1">
    <property type="nucleotide sequence ID" value="XM_011403701.1"/>
</dbReference>
<dbReference type="OrthoDB" id="508140at2759"/>
<keyword evidence="12" id="KW-1185">Reference proteome</keyword>
<evidence type="ECO:0000313" key="12">
    <source>
        <dbReference type="Proteomes" id="UP000028924"/>
    </source>
</evidence>
<dbReference type="eggNOG" id="ENOG502QR1E">
    <property type="taxonomic scope" value="Eukaryota"/>
</dbReference>
<keyword evidence="3" id="KW-0479">Metal-binding</keyword>
<dbReference type="GO" id="GO:0046872">
    <property type="term" value="F:metal ion binding"/>
    <property type="evidence" value="ECO:0007669"/>
    <property type="project" value="UniProtKB-KW"/>
</dbReference>
<organism evidence="10 12">
    <name type="scientific">Auxenochlorella protothecoides</name>
    <name type="common">Green microalga</name>
    <name type="synonym">Chlorella protothecoides</name>
    <dbReference type="NCBI Taxonomy" id="3075"/>
    <lineage>
        <taxon>Eukaryota</taxon>
        <taxon>Viridiplantae</taxon>
        <taxon>Chlorophyta</taxon>
        <taxon>core chlorophytes</taxon>
        <taxon>Trebouxiophyceae</taxon>
        <taxon>Chlorellales</taxon>
        <taxon>Chlorellaceae</taxon>
        <taxon>Auxenochlorella</taxon>
    </lineage>
</organism>
<dbReference type="AlphaFoldDB" id="A0A087STA0"/>
<keyword evidence="7" id="KW-0472">Membrane</keyword>
<proteinExistence type="inferred from homology"/>
<evidence type="ECO:0000256" key="1">
    <source>
        <dbReference type="ARBA" id="ARBA00022559"/>
    </source>
</evidence>
<dbReference type="GO" id="GO:0042744">
    <property type="term" value="P:hydrogen peroxide catabolic process"/>
    <property type="evidence" value="ECO:0007669"/>
    <property type="project" value="TreeGrafter"/>
</dbReference>
<dbReference type="GeneID" id="23617864"/>
<reference evidence="9" key="2">
    <citation type="submission" date="2015-08" db="EMBL/GenBank/DDBJ databases">
        <authorList>
            <person name="Babu N.S."/>
            <person name="Beckwith C.J."/>
            <person name="Beseler K.G."/>
            <person name="Brison A."/>
            <person name="Carone J.V."/>
            <person name="Caskin T.P."/>
            <person name="Diamond M."/>
            <person name="Durham M.E."/>
            <person name="Foxe J.M."/>
            <person name="Go M."/>
            <person name="Henderson B.A."/>
            <person name="Jones I.B."/>
            <person name="McGettigan J.A."/>
            <person name="Micheletti S.J."/>
            <person name="Nasrallah M.E."/>
            <person name="Ortiz D."/>
            <person name="Piller C.R."/>
            <person name="Privatt S.R."/>
            <person name="Schneider S.L."/>
            <person name="Sharp S."/>
            <person name="Smith T.C."/>
            <person name="Stanton J.D."/>
            <person name="Ullery H.E."/>
            <person name="Wilson R.J."/>
            <person name="Serrano M.G."/>
            <person name="Buck G."/>
            <person name="Lee V."/>
            <person name="Wang Y."/>
            <person name="Carvalho R."/>
            <person name="Voegtly L."/>
            <person name="Shi R."/>
            <person name="Duckworth R."/>
            <person name="Johnson A."/>
            <person name="Loviza R."/>
            <person name="Walstead R."/>
            <person name="Shah Z."/>
            <person name="Kiflezghi M."/>
            <person name="Wade K."/>
            <person name="Ball S.L."/>
            <person name="Bradley K.W."/>
            <person name="Asai D.J."/>
            <person name="Bowman C.A."/>
            <person name="Russell D.A."/>
            <person name="Pope W.H."/>
            <person name="Jacobs-Sera D."/>
            <person name="Hendrix R.W."/>
            <person name="Hatfull G.F."/>
        </authorList>
    </citation>
    <scope>NUCLEOTIDE SEQUENCE</scope>
</reference>
<dbReference type="GO" id="GO:0004601">
    <property type="term" value="F:peroxidase activity"/>
    <property type="evidence" value="ECO:0007669"/>
    <property type="project" value="UniProtKB-KW"/>
</dbReference>
<evidence type="ECO:0000313" key="10">
    <source>
        <dbReference type="EMBL" id="KFM28954.1"/>
    </source>
</evidence>
<dbReference type="PROSITE" id="PS50873">
    <property type="entry name" value="PEROXIDASE_4"/>
    <property type="match status" value="1"/>
</dbReference>
<feature type="transmembrane region" description="Helical" evidence="7">
    <location>
        <begin position="277"/>
        <end position="295"/>
    </location>
</feature>
<dbReference type="InterPro" id="IPR002207">
    <property type="entry name" value="Peroxidase_I"/>
</dbReference>
<evidence type="ECO:0000256" key="6">
    <source>
        <dbReference type="RuleBase" id="RU004241"/>
    </source>
</evidence>
<dbReference type="GO" id="GO:0000302">
    <property type="term" value="P:response to reactive oxygen species"/>
    <property type="evidence" value="ECO:0007669"/>
    <property type="project" value="TreeGrafter"/>
</dbReference>
<keyword evidence="2" id="KW-0349">Heme</keyword>
<gene>
    <name evidence="11" type="ORF">APUTEX25_000312</name>
    <name evidence="10" type="ORF">F751_6473</name>
    <name evidence="9" type="ORF">g.15187</name>
</gene>
<dbReference type="GO" id="GO:0034599">
    <property type="term" value="P:cellular response to oxidative stress"/>
    <property type="evidence" value="ECO:0007669"/>
    <property type="project" value="InterPro"/>
</dbReference>
<protein>
    <submittedName>
        <fullName evidence="10">L-ascorbate peroxidase 3, peroxisomal</fullName>
    </submittedName>
</protein>
<evidence type="ECO:0000313" key="9">
    <source>
        <dbReference type="EMBL" id="JAT69360.1"/>
    </source>
</evidence>
<evidence type="ECO:0000256" key="2">
    <source>
        <dbReference type="ARBA" id="ARBA00022617"/>
    </source>
</evidence>
<keyword evidence="5" id="KW-0408">Iron</keyword>
<dbReference type="EMBL" id="KL662185">
    <property type="protein sequence ID" value="KFM28954.1"/>
    <property type="molecule type" value="Genomic_DNA"/>
</dbReference>
<reference evidence="13" key="3">
    <citation type="journal article" date="2018" name="Algal Res.">
        <title>Characterization of plant carbon substrate utilization by Auxenochlorella protothecoides.</title>
        <authorList>
            <person name="Vogler B.W."/>
            <person name="Starkenburg S.R."/>
            <person name="Sudasinghe N."/>
            <person name="Schambach J.Y."/>
            <person name="Rollin J.A."/>
            <person name="Pattathil S."/>
            <person name="Barry A.N."/>
        </authorList>
    </citation>
    <scope>NUCLEOTIDE SEQUENCE [LARGE SCALE GENOMIC DNA]</scope>
    <source>
        <strain evidence="13">UTEX 25</strain>
    </source>
</reference>
<evidence type="ECO:0000256" key="4">
    <source>
        <dbReference type="ARBA" id="ARBA00023002"/>
    </source>
</evidence>
<evidence type="ECO:0000256" key="3">
    <source>
        <dbReference type="ARBA" id="ARBA00022723"/>
    </source>
</evidence>
<keyword evidence="4" id="KW-0560">Oxidoreductase</keyword>
<dbReference type="SUPFAM" id="SSF48113">
    <property type="entry name" value="Heme-dependent peroxidases"/>
    <property type="match status" value="1"/>
</dbReference>
<dbReference type="PANTHER" id="PTHR31356">
    <property type="entry name" value="THYLAKOID LUMENAL 29 KDA PROTEIN, CHLOROPLASTIC-RELATED"/>
    <property type="match status" value="1"/>
</dbReference>
<dbReference type="PRINTS" id="PR00458">
    <property type="entry name" value="PEROXIDASE"/>
</dbReference>
<feature type="domain" description="Plant heme peroxidase family profile" evidence="8">
    <location>
        <begin position="85"/>
        <end position="275"/>
    </location>
</feature>
<accession>A0A087STA0</accession>
<dbReference type="InterPro" id="IPR010255">
    <property type="entry name" value="Haem_peroxidase_sf"/>
</dbReference>
<keyword evidence="7" id="KW-0812">Transmembrane</keyword>
<dbReference type="EMBL" id="GDKF01009262">
    <property type="protein sequence ID" value="JAT69360.1"/>
    <property type="molecule type" value="Transcribed_RNA"/>
</dbReference>
<dbReference type="KEGG" id="apro:F751_6473"/>
<dbReference type="Gene3D" id="1.10.420.10">
    <property type="entry name" value="Peroxidase, domain 2"/>
    <property type="match status" value="1"/>
</dbReference>
<reference evidence="10 12" key="1">
    <citation type="journal article" date="2014" name="BMC Genomics">
        <title>Oil accumulation mechanisms of the oleaginous microalga Chlorella protothecoides revealed through its genome, transcriptomes, and proteomes.</title>
        <authorList>
            <person name="Gao C."/>
            <person name="Wang Y."/>
            <person name="Shen Y."/>
            <person name="Yan D."/>
            <person name="He X."/>
            <person name="Dai J."/>
            <person name="Wu Q."/>
        </authorList>
    </citation>
    <scope>NUCLEOTIDE SEQUENCE [LARGE SCALE GENOMIC DNA]</scope>
    <source>
        <strain evidence="10 12">0710</strain>
    </source>
</reference>
<dbReference type="Gene3D" id="1.10.520.10">
    <property type="match status" value="1"/>
</dbReference>
<dbReference type="EMBL" id="QOKY01000172">
    <property type="protein sequence ID" value="RMZ54795.1"/>
    <property type="molecule type" value="Genomic_DNA"/>
</dbReference>
<dbReference type="InterPro" id="IPR044831">
    <property type="entry name" value="Ccp1-like"/>
</dbReference>
<dbReference type="GO" id="GO:0020037">
    <property type="term" value="F:heme binding"/>
    <property type="evidence" value="ECO:0007669"/>
    <property type="project" value="InterPro"/>
</dbReference>
<evidence type="ECO:0000313" key="11">
    <source>
        <dbReference type="EMBL" id="RMZ54795.1"/>
    </source>
</evidence>
<evidence type="ECO:0000259" key="8">
    <source>
        <dbReference type="PROSITE" id="PS50873"/>
    </source>
</evidence>
<keyword evidence="7" id="KW-1133">Transmembrane helix</keyword>
<reference evidence="11" key="5">
    <citation type="submission" date="2018-11" db="EMBL/GenBank/DDBJ databases">
        <title>Characterization of plant carbon substrate utilization by Auxenochlorella protothecoides.</title>
        <authorList>
            <person name="Vogler B.W."/>
            <person name="Starkenburg S.R."/>
            <person name="Sudasinghe N."/>
            <person name="Schambach J.Y."/>
            <person name="Rollin J.A."/>
            <person name="Pattathil S."/>
            <person name="Barry A.N."/>
        </authorList>
    </citation>
    <scope>NUCLEOTIDE SEQUENCE [LARGE SCALE GENOMIC DNA]</scope>
    <source>
        <strain evidence="11">UTEX 25</strain>
    </source>
</reference>
<comment type="similarity">
    <text evidence="6">Belongs to the peroxidase family.</text>
</comment>
<name>A0A087STA0_AUXPR</name>
<dbReference type="STRING" id="3075.A0A087STA0"/>
<dbReference type="PRINTS" id="PR00459">
    <property type="entry name" value="ASPEROXIDASE"/>
</dbReference>